<dbReference type="Gene3D" id="3.40.50.300">
    <property type="entry name" value="P-loop containing nucleotide triphosphate hydrolases"/>
    <property type="match status" value="1"/>
</dbReference>
<dbReference type="InterPro" id="IPR027417">
    <property type="entry name" value="P-loop_NTPase"/>
</dbReference>
<protein>
    <recommendedName>
        <fullName evidence="2">Terminase-like family</fullName>
    </recommendedName>
</protein>
<evidence type="ECO:0000313" key="1">
    <source>
        <dbReference type="EMBL" id="CAB5217865.1"/>
    </source>
</evidence>
<sequence length="448" mass="51947">MEEVIDVELDYKPRDVFLDFHERQERWAVIVAHRRCGKTVSCINELIYKALVENKEDGRYAYLAPYYAQAKSIAFDYLMKFSAPVRANHNVSELWVELINGARIRLFGADNADSLRGLYLDGVVLDEYADMKPSIWGAVLRPLLSDRKGWAVFIGTPKGHNQFWEVYNNATKDPNWYCKTLRASQTGLIPKEELEDAAKIMTQDQYLAEWECDFESAIMGAYYGKEMRQLTDQGRITDIEYDPMFPVHTAWDLGYSDDTAIWWFQVVHGEIRMLDYHSSNGQPVAFYSGIIQIREKERGYKYGTHYLPHDAKAKTLASNRSIIEQLSDKIAIKSMKIVPSLSLQDGIQATRLALTRAWFDHRCEDGIECLRQYQREYDEDKKVFRDKPRHDWTSHGADAFRMLSIAWKEEAKLPNKDDSIKGLYVGKTEVSLNDMWKQTPQNTSRGRI</sequence>
<reference evidence="1" key="1">
    <citation type="submission" date="2020-05" db="EMBL/GenBank/DDBJ databases">
        <authorList>
            <person name="Chiriac C."/>
            <person name="Salcher M."/>
            <person name="Ghai R."/>
            <person name="Kavagutti S V."/>
        </authorList>
    </citation>
    <scope>NUCLEOTIDE SEQUENCE</scope>
</reference>
<accession>A0A6J7WML2</accession>
<dbReference type="Gene3D" id="3.30.420.280">
    <property type="match status" value="1"/>
</dbReference>
<gene>
    <name evidence="1" type="ORF">UFOVP202_18</name>
</gene>
<proteinExistence type="predicted"/>
<dbReference type="EMBL" id="LR798254">
    <property type="protein sequence ID" value="CAB5217865.1"/>
    <property type="molecule type" value="Genomic_DNA"/>
</dbReference>
<name>A0A6J7WML2_9CAUD</name>
<organism evidence="1">
    <name type="scientific">uncultured Caudovirales phage</name>
    <dbReference type="NCBI Taxonomy" id="2100421"/>
    <lineage>
        <taxon>Viruses</taxon>
        <taxon>Duplodnaviria</taxon>
        <taxon>Heunggongvirae</taxon>
        <taxon>Uroviricota</taxon>
        <taxon>Caudoviricetes</taxon>
        <taxon>Peduoviridae</taxon>
        <taxon>Maltschvirus</taxon>
        <taxon>Maltschvirus maltsch</taxon>
    </lineage>
</organism>
<evidence type="ECO:0008006" key="2">
    <source>
        <dbReference type="Google" id="ProtNLM"/>
    </source>
</evidence>